<evidence type="ECO:0000313" key="1">
    <source>
        <dbReference type="EMBL" id="AFJ62325.1"/>
    </source>
</evidence>
<proteinExistence type="predicted"/>
<dbReference type="HOGENOM" id="CLU_213625_0_0_9"/>
<accession>I2C6Q1</accession>
<protein>
    <submittedName>
        <fullName evidence="1">Uncharacterized protein</fullName>
    </submittedName>
</protein>
<gene>
    <name evidence="1" type="ORF">MUS_2381</name>
</gene>
<name>I2C6Q1_BACAY</name>
<organism evidence="1 2">
    <name type="scientific">Bacillus amyloliquefaciens (strain Y2)</name>
    <name type="common">Bacillus amyloliquefaciens subsp. plantarum (strain B9601-Y2)</name>
    <dbReference type="NCBI Taxonomy" id="1155777"/>
    <lineage>
        <taxon>Bacteria</taxon>
        <taxon>Bacillati</taxon>
        <taxon>Bacillota</taxon>
        <taxon>Bacilli</taxon>
        <taxon>Bacillales</taxon>
        <taxon>Bacillaceae</taxon>
        <taxon>Bacillus</taxon>
        <taxon>Bacillus amyloliquefaciens group</taxon>
    </lineage>
</organism>
<dbReference type="KEGG" id="bqy:MUS_2381"/>
<evidence type="ECO:0000313" key="2">
    <source>
        <dbReference type="Proteomes" id="UP000002878"/>
    </source>
</evidence>
<sequence>MFFLYQLPISAAFLRFLKKSVPFLCKMGERFFSELSKNENVI</sequence>
<reference evidence="1 2" key="1">
    <citation type="journal article" date="2012" name="J. Biotechnol.">
        <title>Genome sequence of the plant growth promoting strain Bacillus amyloliquefaciens subsp. plantarum B9601-Y2 and expression of mersacidin and other secondary metabolites.</title>
        <authorList>
            <person name="He P."/>
            <person name="Hao K."/>
            <person name="Blom J."/>
            <person name="Ruckert C."/>
            <person name="Vater J."/>
            <person name="Mao Z."/>
            <person name="Wu Y."/>
            <person name="Hou M."/>
            <person name="He P."/>
            <person name="He Y."/>
            <person name="Borriss R."/>
        </authorList>
    </citation>
    <scope>NUCLEOTIDE SEQUENCE [LARGE SCALE GENOMIC DNA]</scope>
    <source>
        <strain evidence="1">Y2</strain>
    </source>
</reference>
<dbReference type="EMBL" id="CP003332">
    <property type="protein sequence ID" value="AFJ62325.1"/>
    <property type="molecule type" value="Genomic_DNA"/>
</dbReference>
<dbReference type="PATRIC" id="fig|1126211.3.peg.2280"/>
<dbReference type="Proteomes" id="UP000002878">
    <property type="component" value="Chromosome"/>
</dbReference>
<dbReference type="AlphaFoldDB" id="I2C6Q1"/>